<keyword evidence="2" id="KW-0614">Plasmid</keyword>
<comment type="similarity">
    <text evidence="1">Belongs to the short-chain dehydrogenases/reductases (SDR) family.</text>
</comment>
<dbReference type="Proteomes" id="UP001056855">
    <property type="component" value="Plasmid unnamed1"/>
</dbReference>
<name>A0A9E7NC12_9EURY</name>
<dbReference type="RefSeq" id="WP_254160957.1">
    <property type="nucleotide sequence ID" value="NZ_CP100356.1"/>
</dbReference>
<dbReference type="SUPFAM" id="SSF51735">
    <property type="entry name" value="NAD(P)-binding Rossmann-fold domains"/>
    <property type="match status" value="1"/>
</dbReference>
<dbReference type="AlphaFoldDB" id="A0A9E7NC12"/>
<dbReference type="NCBIfam" id="NF005559">
    <property type="entry name" value="PRK07231.1"/>
    <property type="match status" value="1"/>
</dbReference>
<dbReference type="EMBL" id="CP100356">
    <property type="protein sequence ID" value="UTF55679.1"/>
    <property type="molecule type" value="Genomic_DNA"/>
</dbReference>
<organism evidence="2 3">
    <name type="scientific">Natronosalvus rutilus</name>
    <dbReference type="NCBI Taxonomy" id="2953753"/>
    <lineage>
        <taxon>Archaea</taxon>
        <taxon>Methanobacteriati</taxon>
        <taxon>Methanobacteriota</taxon>
        <taxon>Stenosarchaea group</taxon>
        <taxon>Halobacteria</taxon>
        <taxon>Halobacteriales</taxon>
        <taxon>Natrialbaceae</taxon>
        <taxon>Natronosalvus</taxon>
    </lineage>
</organism>
<accession>A0A9E7NC12</accession>
<sequence length="257" mass="26930">MDLTGRTALVTGAAAGIGRGIAIELARGGANVAVTDLRKEPKLVEEQERGETTEVIEDFGGDALFSECDVGNESSVKATVGETVEAFGGIDILVNNAGISVPGSVTELGWEDWEQIVDVNLTSVYLTTKHAASHLNESGAGRIVNLASTAAFEGTPKGAGYCATKGGVVNLTRQLAVDFGSDGTTANALCPGPIYTSMSQGTFDDPERREVYEEHVLLPYFGEPEDVGQLTRFLASDAARYITGTAIPIDGGWLASR</sequence>
<reference evidence="2" key="1">
    <citation type="submission" date="2022-06" db="EMBL/GenBank/DDBJ databases">
        <title>Diverse halophilic archaea isolated from saline environments.</title>
        <authorList>
            <person name="Cui H.-L."/>
        </authorList>
    </citation>
    <scope>NUCLEOTIDE SEQUENCE</scope>
    <source>
        <strain evidence="2">WLHS1</strain>
        <plasmid evidence="2">unnamed1</plasmid>
    </source>
</reference>
<evidence type="ECO:0000256" key="1">
    <source>
        <dbReference type="ARBA" id="ARBA00006484"/>
    </source>
</evidence>
<dbReference type="GO" id="GO:0032787">
    <property type="term" value="P:monocarboxylic acid metabolic process"/>
    <property type="evidence" value="ECO:0007669"/>
    <property type="project" value="UniProtKB-ARBA"/>
</dbReference>
<dbReference type="FunFam" id="3.40.50.720:FF:000084">
    <property type="entry name" value="Short-chain dehydrogenase reductase"/>
    <property type="match status" value="1"/>
</dbReference>
<evidence type="ECO:0000313" key="3">
    <source>
        <dbReference type="Proteomes" id="UP001056855"/>
    </source>
</evidence>
<dbReference type="GeneID" id="73292073"/>
<proteinExistence type="inferred from homology"/>
<dbReference type="PROSITE" id="PS00061">
    <property type="entry name" value="ADH_SHORT"/>
    <property type="match status" value="1"/>
</dbReference>
<dbReference type="KEGG" id="sawl:NGM29_18465"/>
<dbReference type="CDD" id="cd05233">
    <property type="entry name" value="SDR_c"/>
    <property type="match status" value="1"/>
</dbReference>
<dbReference type="PANTHER" id="PTHR42879">
    <property type="entry name" value="3-OXOACYL-(ACYL-CARRIER-PROTEIN) REDUCTASE"/>
    <property type="match status" value="1"/>
</dbReference>
<evidence type="ECO:0000313" key="2">
    <source>
        <dbReference type="EMBL" id="UTF55679.1"/>
    </source>
</evidence>
<dbReference type="PANTHER" id="PTHR42879:SF2">
    <property type="entry name" value="3-OXOACYL-[ACYL-CARRIER-PROTEIN] REDUCTASE FABG"/>
    <property type="match status" value="1"/>
</dbReference>
<dbReference type="InterPro" id="IPR002347">
    <property type="entry name" value="SDR_fam"/>
</dbReference>
<geneLocation type="plasmid" evidence="2 3">
    <name>unnamed1</name>
</geneLocation>
<keyword evidence="3" id="KW-1185">Reference proteome</keyword>
<gene>
    <name evidence="2" type="ORF">NGM29_18465</name>
</gene>
<dbReference type="InterPro" id="IPR036291">
    <property type="entry name" value="NAD(P)-bd_dom_sf"/>
</dbReference>
<dbReference type="Gene3D" id="3.40.50.720">
    <property type="entry name" value="NAD(P)-binding Rossmann-like Domain"/>
    <property type="match status" value="1"/>
</dbReference>
<dbReference type="PRINTS" id="PR00081">
    <property type="entry name" value="GDHRDH"/>
</dbReference>
<dbReference type="InterPro" id="IPR050259">
    <property type="entry name" value="SDR"/>
</dbReference>
<dbReference type="InterPro" id="IPR020904">
    <property type="entry name" value="Sc_DH/Rdtase_CS"/>
</dbReference>
<dbReference type="Pfam" id="PF13561">
    <property type="entry name" value="adh_short_C2"/>
    <property type="match status" value="1"/>
</dbReference>
<dbReference type="PRINTS" id="PR00080">
    <property type="entry name" value="SDRFAMILY"/>
</dbReference>
<protein>
    <submittedName>
        <fullName evidence="2">SDR family oxidoreductase</fullName>
    </submittedName>
</protein>